<gene>
    <name evidence="1" type="ORF">CEV32_4652</name>
</gene>
<proteinExistence type="predicted"/>
<sequence length="42" mass="5258">MTRRRNTLLRIQSELNRWNRRNCLFLRIILCENRFAPLPEML</sequence>
<dbReference type="AlphaFoldDB" id="A0A256FKU1"/>
<name>A0A256FKU1_9HYPH</name>
<evidence type="ECO:0000313" key="1">
    <source>
        <dbReference type="EMBL" id="OYR15380.1"/>
    </source>
</evidence>
<dbReference type="Proteomes" id="UP000216345">
    <property type="component" value="Unassembled WGS sequence"/>
</dbReference>
<reference evidence="1 2" key="1">
    <citation type="submission" date="2017-07" db="EMBL/GenBank/DDBJ databases">
        <title>Phylogenetic study on the rhizospheric bacterium Ochrobactrum sp. A44.</title>
        <authorList>
            <person name="Krzyzanowska D.M."/>
            <person name="Ossowicki A."/>
            <person name="Rajewska M."/>
            <person name="Maciag T."/>
            <person name="Kaczynski Z."/>
            <person name="Czerwicka M."/>
            <person name="Jafra S."/>
        </authorList>
    </citation>
    <scope>NUCLEOTIDE SEQUENCE [LARGE SCALE GENOMIC DNA]</scope>
    <source>
        <strain evidence="1 2">PR17</strain>
    </source>
</reference>
<keyword evidence="2" id="KW-1185">Reference proteome</keyword>
<protein>
    <submittedName>
        <fullName evidence="1">Uncharacterized protein</fullName>
    </submittedName>
</protein>
<accession>A0A256FKU1</accession>
<evidence type="ECO:0000313" key="2">
    <source>
        <dbReference type="Proteomes" id="UP000216345"/>
    </source>
</evidence>
<organism evidence="1 2">
    <name type="scientific">Brucella rhizosphaerae</name>
    <dbReference type="NCBI Taxonomy" id="571254"/>
    <lineage>
        <taxon>Bacteria</taxon>
        <taxon>Pseudomonadati</taxon>
        <taxon>Pseudomonadota</taxon>
        <taxon>Alphaproteobacteria</taxon>
        <taxon>Hyphomicrobiales</taxon>
        <taxon>Brucellaceae</taxon>
        <taxon>Brucella/Ochrobactrum group</taxon>
        <taxon>Brucella</taxon>
    </lineage>
</organism>
<comment type="caution">
    <text evidence="1">The sequence shown here is derived from an EMBL/GenBank/DDBJ whole genome shotgun (WGS) entry which is preliminary data.</text>
</comment>
<dbReference type="EMBL" id="NNRK01000025">
    <property type="protein sequence ID" value="OYR15380.1"/>
    <property type="molecule type" value="Genomic_DNA"/>
</dbReference>